<dbReference type="Gramene" id="OE9A039588T1">
    <property type="protein sequence ID" value="OE9A039588C1"/>
    <property type="gene ID" value="OE9A039588"/>
</dbReference>
<dbReference type="AlphaFoldDB" id="A0A8S0QTQ7"/>
<dbReference type="Proteomes" id="UP000594638">
    <property type="component" value="Unassembled WGS sequence"/>
</dbReference>
<proteinExistence type="predicted"/>
<evidence type="ECO:0000256" key="1">
    <source>
        <dbReference type="SAM" id="MobiDB-lite"/>
    </source>
</evidence>
<feature type="compositionally biased region" description="Basic and acidic residues" evidence="1">
    <location>
        <begin position="61"/>
        <end position="80"/>
    </location>
</feature>
<evidence type="ECO:0000313" key="2">
    <source>
        <dbReference type="EMBL" id="CAA2969507.1"/>
    </source>
</evidence>
<accession>A0A8S0QTQ7</accession>
<sequence>MGFVMRGQDVARPSGQGTQKMGQVDKPIDEFDEFVDEQADETLRESNVPASFEEEEDKSQEEEMRKEAVEERESEFRLRPCEGSSQMVDNPPEGFIATNNSSLMPAFAYLVTHFTEIS</sequence>
<reference evidence="2 3" key="1">
    <citation type="submission" date="2019-12" db="EMBL/GenBank/DDBJ databases">
        <authorList>
            <person name="Alioto T."/>
            <person name="Alioto T."/>
            <person name="Gomez Garrido J."/>
        </authorList>
    </citation>
    <scope>NUCLEOTIDE SEQUENCE [LARGE SCALE GENOMIC DNA]</scope>
</reference>
<evidence type="ECO:0000313" key="3">
    <source>
        <dbReference type="Proteomes" id="UP000594638"/>
    </source>
</evidence>
<protein>
    <submittedName>
        <fullName evidence="2">Uncharacterized protein</fullName>
    </submittedName>
</protein>
<feature type="region of interest" description="Disordered" evidence="1">
    <location>
        <begin position="1"/>
        <end position="93"/>
    </location>
</feature>
<comment type="caution">
    <text evidence="2">The sequence shown here is derived from an EMBL/GenBank/DDBJ whole genome shotgun (WGS) entry which is preliminary data.</text>
</comment>
<organism evidence="2 3">
    <name type="scientific">Olea europaea subsp. europaea</name>
    <dbReference type="NCBI Taxonomy" id="158383"/>
    <lineage>
        <taxon>Eukaryota</taxon>
        <taxon>Viridiplantae</taxon>
        <taxon>Streptophyta</taxon>
        <taxon>Embryophyta</taxon>
        <taxon>Tracheophyta</taxon>
        <taxon>Spermatophyta</taxon>
        <taxon>Magnoliopsida</taxon>
        <taxon>eudicotyledons</taxon>
        <taxon>Gunneridae</taxon>
        <taxon>Pentapetalae</taxon>
        <taxon>asterids</taxon>
        <taxon>lamiids</taxon>
        <taxon>Lamiales</taxon>
        <taxon>Oleaceae</taxon>
        <taxon>Oleeae</taxon>
        <taxon>Olea</taxon>
    </lineage>
</organism>
<name>A0A8S0QTQ7_OLEEU</name>
<gene>
    <name evidence="2" type="ORF">OLEA9_A039588</name>
</gene>
<dbReference type="EMBL" id="CACTIH010001943">
    <property type="protein sequence ID" value="CAA2969507.1"/>
    <property type="molecule type" value="Genomic_DNA"/>
</dbReference>
<keyword evidence="3" id="KW-1185">Reference proteome</keyword>
<feature type="compositionally biased region" description="Acidic residues" evidence="1">
    <location>
        <begin position="30"/>
        <end position="40"/>
    </location>
</feature>